<dbReference type="NCBIfam" id="NF005543">
    <property type="entry name" value="PRK07206.1"/>
    <property type="match status" value="1"/>
</dbReference>
<evidence type="ECO:0000256" key="2">
    <source>
        <dbReference type="ARBA" id="ARBA00022741"/>
    </source>
</evidence>
<dbReference type="Gene3D" id="3.30.470.20">
    <property type="entry name" value="ATP-grasp fold, B domain"/>
    <property type="match status" value="1"/>
</dbReference>
<dbReference type="PANTHER" id="PTHR43585">
    <property type="entry name" value="FUMIPYRROLE BIOSYNTHESIS PROTEIN C"/>
    <property type="match status" value="1"/>
</dbReference>
<evidence type="ECO:0000313" key="7">
    <source>
        <dbReference type="Proteomes" id="UP001499854"/>
    </source>
</evidence>
<dbReference type="RefSeq" id="WP_344662798.1">
    <property type="nucleotide sequence ID" value="NZ_BAAAQM010000083.1"/>
</dbReference>
<accession>A0ABN2TC74</accession>
<dbReference type="InterPro" id="IPR011761">
    <property type="entry name" value="ATP-grasp"/>
</dbReference>
<dbReference type="InterPro" id="IPR052032">
    <property type="entry name" value="ATP-dep_AA_Ligase"/>
</dbReference>
<keyword evidence="3 4" id="KW-0067">ATP-binding</keyword>
<evidence type="ECO:0000256" key="3">
    <source>
        <dbReference type="ARBA" id="ARBA00022840"/>
    </source>
</evidence>
<evidence type="ECO:0000256" key="4">
    <source>
        <dbReference type="PROSITE-ProRule" id="PRU00409"/>
    </source>
</evidence>
<sequence>MERTIVIVDPLSTGQELAPAFADRGVRAVAVMTRLDTPPSQLSGWHPENFEHILVWNGTEAGREALAEQLRRLDPLAVLAGSEFGVLLAEHLAARVTPDLANDPALITARRDKWDMGQAVAAAGIPTLRQFRAQSVEQAAEWIEGSELGASKLVLKPTQSCATDSVHFVAPGGDWRTPFEAILGHTNITNAVNTAVLVQEFAEGVEYIVDLYAVDGEFGLVDVCRYTKATRYDNADHGRTGIYERVDFLPPDSPEIPELFAFAQRVAKAVGIRNFSAHVEIMVTPAGPRLVEIGARPAGGGHQMVTRLATGDAQIERTVRHLLDGEFKPGYDWVQHVRAAFLTAQRSGTWRNGDLFDQVDGLPTFYGKHIPYRTGDLVPASTGLFDSFGWVVFADPDLDAIDADFAKLKELEAQIILD</sequence>
<keyword evidence="2 4" id="KW-0547">Nucleotide-binding</keyword>
<dbReference type="EMBL" id="BAAAQM010000083">
    <property type="protein sequence ID" value="GAA2004779.1"/>
    <property type="molecule type" value="Genomic_DNA"/>
</dbReference>
<gene>
    <name evidence="6" type="ORF">GCM10009838_83770</name>
</gene>
<evidence type="ECO:0000256" key="1">
    <source>
        <dbReference type="ARBA" id="ARBA00022598"/>
    </source>
</evidence>
<dbReference type="Pfam" id="PF13535">
    <property type="entry name" value="ATP-grasp_4"/>
    <property type="match status" value="1"/>
</dbReference>
<comment type="caution">
    <text evidence="6">The sequence shown here is derived from an EMBL/GenBank/DDBJ whole genome shotgun (WGS) entry which is preliminary data.</text>
</comment>
<dbReference type="PROSITE" id="PS50975">
    <property type="entry name" value="ATP_GRASP"/>
    <property type="match status" value="1"/>
</dbReference>
<dbReference type="SUPFAM" id="SSF56059">
    <property type="entry name" value="Glutathione synthetase ATP-binding domain-like"/>
    <property type="match status" value="1"/>
</dbReference>
<reference evidence="6 7" key="1">
    <citation type="journal article" date="2019" name="Int. J. Syst. Evol. Microbiol.">
        <title>The Global Catalogue of Microorganisms (GCM) 10K type strain sequencing project: providing services to taxonomists for standard genome sequencing and annotation.</title>
        <authorList>
            <consortium name="The Broad Institute Genomics Platform"/>
            <consortium name="The Broad Institute Genome Sequencing Center for Infectious Disease"/>
            <person name="Wu L."/>
            <person name="Ma J."/>
        </authorList>
    </citation>
    <scope>NUCLEOTIDE SEQUENCE [LARGE SCALE GENOMIC DNA]</scope>
    <source>
        <strain evidence="6 7">JCM 16013</strain>
    </source>
</reference>
<proteinExistence type="predicted"/>
<organism evidence="6 7">
    <name type="scientific">Catenulispora subtropica</name>
    <dbReference type="NCBI Taxonomy" id="450798"/>
    <lineage>
        <taxon>Bacteria</taxon>
        <taxon>Bacillati</taxon>
        <taxon>Actinomycetota</taxon>
        <taxon>Actinomycetes</taxon>
        <taxon>Catenulisporales</taxon>
        <taxon>Catenulisporaceae</taxon>
        <taxon>Catenulispora</taxon>
    </lineage>
</organism>
<evidence type="ECO:0000259" key="5">
    <source>
        <dbReference type="PROSITE" id="PS50975"/>
    </source>
</evidence>
<dbReference type="Proteomes" id="UP001499854">
    <property type="component" value="Unassembled WGS sequence"/>
</dbReference>
<name>A0ABN2TC74_9ACTN</name>
<evidence type="ECO:0000313" key="6">
    <source>
        <dbReference type="EMBL" id="GAA2004779.1"/>
    </source>
</evidence>
<keyword evidence="7" id="KW-1185">Reference proteome</keyword>
<feature type="domain" description="ATP-grasp" evidence="5">
    <location>
        <begin position="117"/>
        <end position="323"/>
    </location>
</feature>
<protein>
    <submittedName>
        <fullName evidence="6">ATP-grasp domain-containing protein</fullName>
    </submittedName>
</protein>
<keyword evidence="1" id="KW-0436">Ligase</keyword>
<dbReference type="PANTHER" id="PTHR43585:SF2">
    <property type="entry name" value="ATP-GRASP ENZYME FSQD"/>
    <property type="match status" value="1"/>
</dbReference>